<evidence type="ECO:0000256" key="2">
    <source>
        <dbReference type="SAM" id="Phobius"/>
    </source>
</evidence>
<sequence>MPDMAQNLLHWFSPSKIALDLPGFTAVLLLGLSVAFAVFKLWSNLWLFGSGRLEGAPGVKASSKESVEGSDVDVDLNKGREPGEWNPVKFNYPSVEPSPYRISEIKPIPYRPFRWGAYHVTMGIRSMPWSDWIELDKGHAKYHEIKAHRMKIRGRAAVRVMDDQEIVKGGSEAAVELVHELAEYLSRRYPSDFSVTRHPSSSSNASPDQAFCDWGWDAQPPIKSITITALKEKDASYDLPLSINDGEGAAERAMQIAGLLIQDDLALMIEGLDGRYYFQAGSICLPGFWRMQDKIGLPLDDIHISGKVPQYKEKLQTSLERFFRRLPVDKPVIRNNYFIQVNRRPEGGGGGAHERVVDTEELGWAESTLGPEETYEHGSMRPPNGLTNSGGEGGAIAIERIRLRTERQTLRRLPRSGAVVFTIRTYLTPVTELGRERGVAGRMASALRSWPEDVGEYKGKQRGGWYEGLLEYLDLCHGSQGAIGAEEEKGYPM</sequence>
<keyword evidence="2" id="KW-0472">Membrane</keyword>
<protein>
    <submittedName>
        <fullName evidence="3">Uncharacterized protein</fullName>
    </submittedName>
</protein>
<dbReference type="InParanoid" id="A0A409VJ69"/>
<dbReference type="Proteomes" id="UP000284706">
    <property type="component" value="Unassembled WGS sequence"/>
</dbReference>
<dbReference type="AlphaFoldDB" id="A0A409VJ69"/>
<name>A0A409VJ69_9AGAR</name>
<evidence type="ECO:0000256" key="1">
    <source>
        <dbReference type="SAM" id="MobiDB-lite"/>
    </source>
</evidence>
<evidence type="ECO:0000313" key="4">
    <source>
        <dbReference type="Proteomes" id="UP000284706"/>
    </source>
</evidence>
<accession>A0A409VJ69</accession>
<dbReference type="STRING" id="231916.A0A409VJ69"/>
<organism evidence="3 4">
    <name type="scientific">Gymnopilus dilepis</name>
    <dbReference type="NCBI Taxonomy" id="231916"/>
    <lineage>
        <taxon>Eukaryota</taxon>
        <taxon>Fungi</taxon>
        <taxon>Dikarya</taxon>
        <taxon>Basidiomycota</taxon>
        <taxon>Agaricomycotina</taxon>
        <taxon>Agaricomycetes</taxon>
        <taxon>Agaricomycetidae</taxon>
        <taxon>Agaricales</taxon>
        <taxon>Agaricineae</taxon>
        <taxon>Hymenogastraceae</taxon>
        <taxon>Gymnopilus</taxon>
    </lineage>
</organism>
<dbReference type="InterPro" id="IPR021848">
    <property type="entry name" value="HODM_asu-like"/>
</dbReference>
<dbReference type="Pfam" id="PF11927">
    <property type="entry name" value="HODM_asu-like"/>
    <property type="match status" value="1"/>
</dbReference>
<reference evidence="3 4" key="1">
    <citation type="journal article" date="2018" name="Evol. Lett.">
        <title>Horizontal gene cluster transfer increased hallucinogenic mushroom diversity.</title>
        <authorList>
            <person name="Reynolds H.T."/>
            <person name="Vijayakumar V."/>
            <person name="Gluck-Thaler E."/>
            <person name="Korotkin H.B."/>
            <person name="Matheny P.B."/>
            <person name="Slot J.C."/>
        </authorList>
    </citation>
    <scope>NUCLEOTIDE SEQUENCE [LARGE SCALE GENOMIC DNA]</scope>
    <source>
        <strain evidence="3 4">SRW20</strain>
    </source>
</reference>
<keyword evidence="4" id="KW-1185">Reference proteome</keyword>
<gene>
    <name evidence="3" type="ORF">CVT26_010967</name>
</gene>
<keyword evidence="2" id="KW-0812">Transmembrane</keyword>
<comment type="caution">
    <text evidence="3">The sequence shown here is derived from an EMBL/GenBank/DDBJ whole genome shotgun (WGS) entry which is preliminary data.</text>
</comment>
<dbReference type="EMBL" id="NHYE01005634">
    <property type="protein sequence ID" value="PPQ66283.1"/>
    <property type="molecule type" value="Genomic_DNA"/>
</dbReference>
<keyword evidence="2" id="KW-1133">Transmembrane helix</keyword>
<feature type="transmembrane region" description="Helical" evidence="2">
    <location>
        <begin position="21"/>
        <end position="42"/>
    </location>
</feature>
<dbReference type="OrthoDB" id="497541at2759"/>
<evidence type="ECO:0000313" key="3">
    <source>
        <dbReference type="EMBL" id="PPQ66283.1"/>
    </source>
</evidence>
<feature type="region of interest" description="Disordered" evidence="1">
    <location>
        <begin position="56"/>
        <end position="78"/>
    </location>
</feature>
<feature type="region of interest" description="Disordered" evidence="1">
    <location>
        <begin position="372"/>
        <end position="392"/>
    </location>
</feature>
<proteinExistence type="predicted"/>